<keyword evidence="2" id="KW-1185">Reference proteome</keyword>
<reference evidence="1 2" key="1">
    <citation type="journal article" date="2024" name="Proc. Natl. Acad. Sci. U.S.A.">
        <title>The evolutionary genomics of adaptation to stress in wild rhizobium bacteria.</title>
        <authorList>
            <person name="Kehlet-Delgado H."/>
            <person name="Montoya A.P."/>
            <person name="Jensen K.T."/>
            <person name="Wendlandt C.E."/>
            <person name="Dexheimer C."/>
            <person name="Roberts M."/>
            <person name="Torres Martinez L."/>
            <person name="Friesen M.L."/>
            <person name="Griffitts J.S."/>
            <person name="Porter S.S."/>
        </authorList>
    </citation>
    <scope>NUCLEOTIDE SEQUENCE [LARGE SCALE GENOMIC DNA]</scope>
    <source>
        <strain evidence="1 2">M0641</strain>
    </source>
</reference>
<proteinExistence type="predicted"/>
<comment type="caution">
    <text evidence="1">The sequence shown here is derived from an EMBL/GenBank/DDBJ whole genome shotgun (WGS) entry which is preliminary data.</text>
</comment>
<name>A0ABV1Z7W3_9HYPH</name>
<evidence type="ECO:0000313" key="2">
    <source>
        <dbReference type="Proteomes" id="UP001433071"/>
    </source>
</evidence>
<organism evidence="1 2">
    <name type="scientific">Mesorhizobium caraganae</name>
    <dbReference type="NCBI Taxonomy" id="483206"/>
    <lineage>
        <taxon>Bacteria</taxon>
        <taxon>Pseudomonadati</taxon>
        <taxon>Pseudomonadota</taxon>
        <taxon>Alphaproteobacteria</taxon>
        <taxon>Hyphomicrobiales</taxon>
        <taxon>Phyllobacteriaceae</taxon>
        <taxon>Mesorhizobium</taxon>
    </lineage>
</organism>
<evidence type="ECO:0000313" key="1">
    <source>
        <dbReference type="EMBL" id="MER9408192.1"/>
    </source>
</evidence>
<dbReference type="Proteomes" id="UP001433071">
    <property type="component" value="Unassembled WGS sequence"/>
</dbReference>
<accession>A0ABV1Z7W3</accession>
<sequence length="71" mass="7952">MPPPCAAQQRLKALVTRLSQVGSDLTIQKQRKSATADAETIASLDEIIALLMRQSRRLARLRGWLLVPWRG</sequence>
<gene>
    <name evidence="1" type="ORF">NKI36_29760</name>
</gene>
<protein>
    <submittedName>
        <fullName evidence="1">Uncharacterized protein</fullName>
    </submittedName>
</protein>
<dbReference type="EMBL" id="JAMYQB010000036">
    <property type="protein sequence ID" value="MER9408192.1"/>
    <property type="molecule type" value="Genomic_DNA"/>
</dbReference>